<evidence type="ECO:0008006" key="4">
    <source>
        <dbReference type="Google" id="ProtNLM"/>
    </source>
</evidence>
<gene>
    <name evidence="2" type="ORF">OMM_00933</name>
</gene>
<organism evidence="2 3">
    <name type="scientific">Candidatus Magnetoglobus multicellularis str. Araruama</name>
    <dbReference type="NCBI Taxonomy" id="890399"/>
    <lineage>
        <taxon>Bacteria</taxon>
        <taxon>Pseudomonadati</taxon>
        <taxon>Thermodesulfobacteriota</taxon>
        <taxon>Desulfobacteria</taxon>
        <taxon>Desulfobacterales</taxon>
        <taxon>Desulfobacteraceae</taxon>
        <taxon>Candidatus Magnetoglobus</taxon>
    </lineage>
</organism>
<keyword evidence="1" id="KW-0812">Transmembrane</keyword>
<dbReference type="Proteomes" id="UP000189670">
    <property type="component" value="Unassembled WGS sequence"/>
</dbReference>
<evidence type="ECO:0000313" key="2">
    <source>
        <dbReference type="EMBL" id="ETR73455.1"/>
    </source>
</evidence>
<comment type="caution">
    <text evidence="2">The sequence shown here is derived from an EMBL/GenBank/DDBJ whole genome shotgun (WGS) entry which is preliminary data.</text>
</comment>
<reference evidence="3" key="1">
    <citation type="submission" date="2012-11" db="EMBL/GenBank/DDBJ databases">
        <authorList>
            <person name="Lucero-Rivera Y.E."/>
            <person name="Tovar-Ramirez D."/>
        </authorList>
    </citation>
    <scope>NUCLEOTIDE SEQUENCE [LARGE SCALE GENOMIC DNA]</scope>
    <source>
        <strain evidence="3">Araruama</strain>
    </source>
</reference>
<proteinExistence type="predicted"/>
<name>A0A1V1PFL0_9BACT</name>
<sequence length="190" mass="21580">MKTRSTTYFQKFLSIILILTIPCILFAFLTNTHSDINRALIGIELFPSFLASDRGIENKTQDNQLNIVFIYQFDRDVAEELSIRLNALGKIRGIPIQITISSANNFECSGNKKIAGVFITESMIRLEEIIKKSIENQFIVFSPFEGDVEKGVTGGIYITERIVPYINLKTLGLAKISMKSFFLRVSHKYE</sequence>
<keyword evidence="1" id="KW-0472">Membrane</keyword>
<feature type="transmembrane region" description="Helical" evidence="1">
    <location>
        <begin position="12"/>
        <end position="29"/>
    </location>
</feature>
<evidence type="ECO:0000313" key="3">
    <source>
        <dbReference type="Proteomes" id="UP000189670"/>
    </source>
</evidence>
<keyword evidence="1" id="KW-1133">Transmembrane helix</keyword>
<dbReference type="AlphaFoldDB" id="A0A1V1PFL0"/>
<dbReference type="EMBL" id="ATBP01000058">
    <property type="protein sequence ID" value="ETR73455.1"/>
    <property type="molecule type" value="Genomic_DNA"/>
</dbReference>
<protein>
    <recommendedName>
        <fullName evidence="4">YfiR family protein</fullName>
    </recommendedName>
</protein>
<evidence type="ECO:0000256" key="1">
    <source>
        <dbReference type="SAM" id="Phobius"/>
    </source>
</evidence>
<accession>A0A1V1PFL0</accession>